<sequence length="127" mass="14158">MAVLSWMSEPRGGGKGYKASCSHASKKHDLRPDQTRMTSQYCFTTMAVLPQQSTLRSVRAARSPSRHASQNHELSSQRKRTTNTDTSSVTASMTVSLFDPTTRRLLIANSTGQSRDTPRQCLCPRRQ</sequence>
<gene>
    <name evidence="2" type="ORF">BP00DRAFT_160761</name>
</gene>
<evidence type="ECO:0000313" key="3">
    <source>
        <dbReference type="Proteomes" id="UP000248817"/>
    </source>
</evidence>
<feature type="region of interest" description="Disordered" evidence="1">
    <location>
        <begin position="107"/>
        <end position="127"/>
    </location>
</feature>
<name>A0A2V5IDB0_9EURO</name>
<feature type="region of interest" description="Disordered" evidence="1">
    <location>
        <begin position="54"/>
        <end position="95"/>
    </location>
</feature>
<dbReference type="Proteomes" id="UP000248817">
    <property type="component" value="Unassembled WGS sequence"/>
</dbReference>
<feature type="region of interest" description="Disordered" evidence="1">
    <location>
        <begin position="1"/>
        <end position="33"/>
    </location>
</feature>
<evidence type="ECO:0000256" key="1">
    <source>
        <dbReference type="SAM" id="MobiDB-lite"/>
    </source>
</evidence>
<evidence type="ECO:0000313" key="2">
    <source>
        <dbReference type="EMBL" id="PYI32174.1"/>
    </source>
</evidence>
<organism evidence="2 3">
    <name type="scientific">Aspergillus indologenus CBS 114.80</name>
    <dbReference type="NCBI Taxonomy" id="1450541"/>
    <lineage>
        <taxon>Eukaryota</taxon>
        <taxon>Fungi</taxon>
        <taxon>Dikarya</taxon>
        <taxon>Ascomycota</taxon>
        <taxon>Pezizomycotina</taxon>
        <taxon>Eurotiomycetes</taxon>
        <taxon>Eurotiomycetidae</taxon>
        <taxon>Eurotiales</taxon>
        <taxon>Aspergillaceae</taxon>
        <taxon>Aspergillus</taxon>
        <taxon>Aspergillus subgen. Circumdati</taxon>
    </lineage>
</organism>
<dbReference type="EMBL" id="KZ825495">
    <property type="protein sequence ID" value="PYI32174.1"/>
    <property type="molecule type" value="Genomic_DNA"/>
</dbReference>
<keyword evidence="3" id="KW-1185">Reference proteome</keyword>
<dbReference type="AlphaFoldDB" id="A0A2V5IDB0"/>
<feature type="compositionally biased region" description="Polar residues" evidence="1">
    <location>
        <begin position="83"/>
        <end position="95"/>
    </location>
</feature>
<protein>
    <submittedName>
        <fullName evidence="2">Uncharacterized protein</fullName>
    </submittedName>
</protein>
<proteinExistence type="predicted"/>
<reference evidence="2 3" key="1">
    <citation type="submission" date="2018-02" db="EMBL/GenBank/DDBJ databases">
        <title>The genomes of Aspergillus section Nigri reveals drivers in fungal speciation.</title>
        <authorList>
            <consortium name="DOE Joint Genome Institute"/>
            <person name="Vesth T.C."/>
            <person name="Nybo J."/>
            <person name="Theobald S."/>
            <person name="Brandl J."/>
            <person name="Frisvad J.C."/>
            <person name="Nielsen K.F."/>
            <person name="Lyhne E.K."/>
            <person name="Kogle M.E."/>
            <person name="Kuo A."/>
            <person name="Riley R."/>
            <person name="Clum A."/>
            <person name="Nolan M."/>
            <person name="Lipzen A."/>
            <person name="Salamov A."/>
            <person name="Henrissat B."/>
            <person name="Wiebenga A."/>
            <person name="De vries R.P."/>
            <person name="Grigoriev I.V."/>
            <person name="Mortensen U.H."/>
            <person name="Andersen M.R."/>
            <person name="Baker S.E."/>
        </authorList>
    </citation>
    <scope>NUCLEOTIDE SEQUENCE [LARGE SCALE GENOMIC DNA]</scope>
    <source>
        <strain evidence="2 3">CBS 114.80</strain>
    </source>
</reference>
<accession>A0A2V5IDB0</accession>